<proteinExistence type="predicted"/>
<sequence length="165" mass="19131">MDTNNPNLPAPMKGAKGLQVINSMSKTELKEKRREYIEFTRTMIGRGFTYTQMVDAIRQKYGVAVRQAKNYVKETKDQIRKELGEEQEKDRADVVTKLWQLYRDLYASNQLKEAAKVLDQYIKLKGMEAPKTMAIMQKTEVTHDYSHLSPEEILELTTKLSNPNK</sequence>
<keyword evidence="2" id="KW-1185">Reference proteome</keyword>
<protein>
    <submittedName>
        <fullName evidence="1">Uncharacterized protein</fullName>
    </submittedName>
</protein>
<name>A0A9X0L4B7_SOLP1</name>
<organism evidence="1 2">
    <name type="scientific">Solirubrum puertoriconensis</name>
    <dbReference type="NCBI Taxonomy" id="1751427"/>
    <lineage>
        <taxon>Bacteria</taxon>
        <taxon>Pseudomonadati</taxon>
        <taxon>Bacteroidota</taxon>
        <taxon>Cytophagia</taxon>
        <taxon>Cytophagales</taxon>
    </lineage>
</organism>
<dbReference type="EMBL" id="LNAL01000007">
    <property type="protein sequence ID" value="KUG07433.1"/>
    <property type="molecule type" value="Genomic_DNA"/>
</dbReference>
<gene>
    <name evidence="1" type="ORF">ASU33_13855</name>
</gene>
<dbReference type="AlphaFoldDB" id="A0A9X0L4B7"/>
<evidence type="ECO:0000313" key="1">
    <source>
        <dbReference type="EMBL" id="KUG07433.1"/>
    </source>
</evidence>
<comment type="caution">
    <text evidence="1">The sequence shown here is derived from an EMBL/GenBank/DDBJ whole genome shotgun (WGS) entry which is preliminary data.</text>
</comment>
<evidence type="ECO:0000313" key="2">
    <source>
        <dbReference type="Proteomes" id="UP000054223"/>
    </source>
</evidence>
<accession>A0A9X0L4B7</accession>
<reference evidence="1 2" key="1">
    <citation type="submission" date="2015-11" db="EMBL/GenBank/DDBJ databases">
        <title>Solirubrum puertoriconensis gen. nov. an environmental bacteria isolated in Puerto Rico.</title>
        <authorList>
            <person name="Cuebas-Irizarry M.F."/>
            <person name="Montalvo-Rodriguez R."/>
        </authorList>
    </citation>
    <scope>NUCLEOTIDE SEQUENCE [LARGE SCALE GENOMIC DNA]</scope>
    <source>
        <strain evidence="1 2">MC1A</strain>
    </source>
</reference>
<dbReference type="Proteomes" id="UP000054223">
    <property type="component" value="Unassembled WGS sequence"/>
</dbReference>